<comment type="pathway">
    <text evidence="8">Porphyrin-containing compound metabolism; siroheme biosynthesis; precorrin-2 from uroporphyrinogen III: step 1/1.</text>
</comment>
<dbReference type="GO" id="GO:0019354">
    <property type="term" value="P:siroheme biosynthetic process"/>
    <property type="evidence" value="ECO:0007669"/>
    <property type="project" value="UniProtKB-UniPathway"/>
</dbReference>
<dbReference type="PANTHER" id="PTHR45790">
    <property type="entry name" value="SIROHEME SYNTHASE-RELATED"/>
    <property type="match status" value="1"/>
</dbReference>
<dbReference type="InterPro" id="IPR003043">
    <property type="entry name" value="Uropor_MeTrfase_CS"/>
</dbReference>
<dbReference type="Pfam" id="PF00590">
    <property type="entry name" value="TP_methylase"/>
    <property type="match status" value="1"/>
</dbReference>
<dbReference type="Pfam" id="PF02602">
    <property type="entry name" value="HEM4"/>
    <property type="match status" value="1"/>
</dbReference>
<keyword evidence="6" id="KW-0949">S-adenosyl-L-methionine</keyword>
<dbReference type="InterPro" id="IPR000878">
    <property type="entry name" value="4pyrrol_Mease"/>
</dbReference>
<dbReference type="InterPro" id="IPR036108">
    <property type="entry name" value="4pyrrol_syn_uPrphyn_synt_sf"/>
</dbReference>
<evidence type="ECO:0000313" key="13">
    <source>
        <dbReference type="EMBL" id="QQG64460.1"/>
    </source>
</evidence>
<evidence type="ECO:0000256" key="7">
    <source>
        <dbReference type="ARBA" id="ARBA00023244"/>
    </source>
</evidence>
<evidence type="ECO:0000256" key="9">
    <source>
        <dbReference type="ARBA" id="ARBA00060548"/>
    </source>
</evidence>
<evidence type="ECO:0000259" key="11">
    <source>
        <dbReference type="Pfam" id="PF00590"/>
    </source>
</evidence>
<dbReference type="RefSeq" id="WP_199263294.1">
    <property type="nucleotide sequence ID" value="NZ_CP054140.1"/>
</dbReference>
<comment type="similarity">
    <text evidence="1 10">Belongs to the precorrin methyltransferase family.</text>
</comment>
<dbReference type="Gene3D" id="3.40.1010.10">
    <property type="entry name" value="Cobalt-precorrin-4 Transmethylase, Domain 1"/>
    <property type="match status" value="1"/>
</dbReference>
<dbReference type="EMBL" id="CP054140">
    <property type="protein sequence ID" value="QQG64460.1"/>
    <property type="molecule type" value="Genomic_DNA"/>
</dbReference>
<dbReference type="Proteomes" id="UP000596092">
    <property type="component" value="Chromosome"/>
</dbReference>
<dbReference type="GO" id="GO:0004851">
    <property type="term" value="F:uroporphyrin-III C-methyltransferase activity"/>
    <property type="evidence" value="ECO:0007669"/>
    <property type="project" value="UniProtKB-EC"/>
</dbReference>
<keyword evidence="7" id="KW-0627">Porphyrin biosynthesis</keyword>
<evidence type="ECO:0000256" key="8">
    <source>
        <dbReference type="ARBA" id="ARBA00025705"/>
    </source>
</evidence>
<keyword evidence="5 10" id="KW-0808">Transferase</keyword>
<dbReference type="SUPFAM" id="SSF53790">
    <property type="entry name" value="Tetrapyrrole methylase"/>
    <property type="match status" value="1"/>
</dbReference>
<dbReference type="NCBIfam" id="TIGR01469">
    <property type="entry name" value="cobA_cysG_Cterm"/>
    <property type="match status" value="1"/>
</dbReference>
<dbReference type="FunFam" id="3.40.1010.10:FF:000001">
    <property type="entry name" value="Siroheme synthase"/>
    <property type="match status" value="1"/>
</dbReference>
<dbReference type="EC" id="2.1.1.107" evidence="2"/>
<evidence type="ECO:0000259" key="12">
    <source>
        <dbReference type="Pfam" id="PF02602"/>
    </source>
</evidence>
<dbReference type="NCBIfam" id="NF004790">
    <property type="entry name" value="PRK06136.1"/>
    <property type="match status" value="1"/>
</dbReference>
<dbReference type="UniPathway" id="UPA00262">
    <property type="reaction ID" value="UER00211"/>
</dbReference>
<reference evidence="13 14" key="1">
    <citation type="submission" date="2020-05" db="EMBL/GenBank/DDBJ databases">
        <title>Complete genome of Desulfobulbus oligotrophicus.</title>
        <authorList>
            <person name="Podar M."/>
        </authorList>
    </citation>
    <scope>NUCLEOTIDE SEQUENCE [LARGE SCALE GENOMIC DNA]</scope>
    <source>
        <strain evidence="13 14">Prop6</strain>
    </source>
</reference>
<evidence type="ECO:0000256" key="2">
    <source>
        <dbReference type="ARBA" id="ARBA00012162"/>
    </source>
</evidence>
<name>A0A7T6APK8_9BACT</name>
<evidence type="ECO:0000313" key="14">
    <source>
        <dbReference type="Proteomes" id="UP000596092"/>
    </source>
</evidence>
<dbReference type="FunFam" id="3.30.950.10:FF:000001">
    <property type="entry name" value="Siroheme synthase"/>
    <property type="match status" value="1"/>
</dbReference>
<evidence type="ECO:0000256" key="6">
    <source>
        <dbReference type="ARBA" id="ARBA00022691"/>
    </source>
</evidence>
<keyword evidence="4 10" id="KW-0489">Methyltransferase</keyword>
<accession>A0A7T6APK8</accession>
<dbReference type="PROSITE" id="PS00839">
    <property type="entry name" value="SUMT_1"/>
    <property type="match status" value="1"/>
</dbReference>
<keyword evidence="14" id="KW-1185">Reference proteome</keyword>
<dbReference type="KEGG" id="dog:HP555_00585"/>
<dbReference type="InterPro" id="IPR035996">
    <property type="entry name" value="4pyrrol_Methylase_sf"/>
</dbReference>
<dbReference type="InterPro" id="IPR006366">
    <property type="entry name" value="CobA/CysG_C"/>
</dbReference>
<evidence type="ECO:0000256" key="10">
    <source>
        <dbReference type="RuleBase" id="RU003960"/>
    </source>
</evidence>
<dbReference type="CDD" id="cd06578">
    <property type="entry name" value="HemD"/>
    <property type="match status" value="1"/>
</dbReference>
<evidence type="ECO:0000256" key="1">
    <source>
        <dbReference type="ARBA" id="ARBA00005879"/>
    </source>
</evidence>
<dbReference type="Gene3D" id="3.40.50.10090">
    <property type="match status" value="2"/>
</dbReference>
<organism evidence="13 14">
    <name type="scientific">Desulfobulbus oligotrophicus</name>
    <dbReference type="NCBI Taxonomy" id="1909699"/>
    <lineage>
        <taxon>Bacteria</taxon>
        <taxon>Pseudomonadati</taxon>
        <taxon>Thermodesulfobacteriota</taxon>
        <taxon>Desulfobulbia</taxon>
        <taxon>Desulfobulbales</taxon>
        <taxon>Desulfobulbaceae</taxon>
        <taxon>Desulfobulbus</taxon>
    </lineage>
</organism>
<feature type="domain" description="Tetrapyrrole methylase" evidence="11">
    <location>
        <begin position="14"/>
        <end position="227"/>
    </location>
</feature>
<dbReference type="AlphaFoldDB" id="A0A7T6APK8"/>
<dbReference type="GO" id="GO:0009236">
    <property type="term" value="P:cobalamin biosynthetic process"/>
    <property type="evidence" value="ECO:0007669"/>
    <property type="project" value="UniProtKB-KW"/>
</dbReference>
<dbReference type="SUPFAM" id="SSF69618">
    <property type="entry name" value="HemD-like"/>
    <property type="match status" value="1"/>
</dbReference>
<feature type="domain" description="Tetrapyrrole biosynthesis uroporphyrinogen III synthase" evidence="12">
    <location>
        <begin position="277"/>
        <end position="511"/>
    </location>
</feature>
<proteinExistence type="inferred from homology"/>
<dbReference type="GO" id="GO:0004852">
    <property type="term" value="F:uroporphyrinogen-III synthase activity"/>
    <property type="evidence" value="ECO:0007669"/>
    <property type="project" value="InterPro"/>
</dbReference>
<dbReference type="PANTHER" id="PTHR45790:SF3">
    <property type="entry name" value="S-ADENOSYL-L-METHIONINE-DEPENDENT UROPORPHYRINOGEN III METHYLTRANSFERASE, CHLOROPLASTIC"/>
    <property type="match status" value="1"/>
</dbReference>
<comment type="pathway">
    <text evidence="9">Cofactor biosynthesis; adenosylcobalamin biosynthesis; precorrin-2 from uroporphyrinogen III: step 1/1.</text>
</comment>
<dbReference type="GO" id="GO:0032259">
    <property type="term" value="P:methylation"/>
    <property type="evidence" value="ECO:0007669"/>
    <property type="project" value="UniProtKB-KW"/>
</dbReference>
<protein>
    <recommendedName>
        <fullName evidence="2">uroporphyrinogen-III C-methyltransferase</fullName>
        <ecNumber evidence="2">2.1.1.107</ecNumber>
    </recommendedName>
</protein>
<keyword evidence="3" id="KW-0169">Cobalamin biosynthesis</keyword>
<dbReference type="InterPro" id="IPR014776">
    <property type="entry name" value="4pyrrole_Mease_sub2"/>
</dbReference>
<dbReference type="Gene3D" id="3.30.950.10">
    <property type="entry name" value="Methyltransferase, Cobalt-precorrin-4 Transmethylase, Domain 2"/>
    <property type="match status" value="1"/>
</dbReference>
<dbReference type="InterPro" id="IPR014777">
    <property type="entry name" value="4pyrrole_Mease_sub1"/>
</dbReference>
<dbReference type="InterPro" id="IPR050161">
    <property type="entry name" value="Siro_Cobalamin_biosynth"/>
</dbReference>
<dbReference type="CDD" id="cd11642">
    <property type="entry name" value="SUMT"/>
    <property type="match status" value="1"/>
</dbReference>
<sequence>MTTTNPVPHPAPGKVYLVGAGPGDPGLITLRGKYLLEHAQAVVYDYLANPKLLGYVPKTAERIYAGKKGGGLHAYTQENINKLLVRLAREGKMVVRLKGGDPFIFGRGGEEIEELVSAGIDFEVVPGVTSATAAATYAGIPITHREYTASVAFVTGHEDPAKKSSNICWEKLATAAGTIVVYMGIKTLPNITQKLMDFGRSPETPVAVVRWASTPQQRSVVGTLATICDIVHNADIRPPALVIVGEVVNLRNTIDWFEKRPLFGRRIVVTRTREQASELVAQLEEYGAECLEYSTIHIEPVDDFTLVDRAIGEMATYQWVLFTSLNTVSHFFQRLAALGYDSRLLAGTKVAAVGKATAEALHAHGITADLVPQKFTGQGLAEALLSVEVKGNRILLPRALHASDILPEMLTDAGAEVIIAPVYRNVPQEGVKDELRDQLLAGSIDMVTFTSSSTVTNFLAMIEGGGAGELHRLLDQVDIAAIGPVTGETVQKYGLAVTVQPQRYTISDMVQTIVAHYRNKSGHAA</sequence>
<evidence type="ECO:0000256" key="5">
    <source>
        <dbReference type="ARBA" id="ARBA00022679"/>
    </source>
</evidence>
<evidence type="ECO:0000256" key="3">
    <source>
        <dbReference type="ARBA" id="ARBA00022573"/>
    </source>
</evidence>
<dbReference type="InterPro" id="IPR003754">
    <property type="entry name" value="4pyrrol_synth_uPrphyn_synth"/>
</dbReference>
<evidence type="ECO:0000256" key="4">
    <source>
        <dbReference type="ARBA" id="ARBA00022603"/>
    </source>
</evidence>
<dbReference type="PROSITE" id="PS00840">
    <property type="entry name" value="SUMT_2"/>
    <property type="match status" value="1"/>
</dbReference>
<gene>
    <name evidence="13" type="primary">cobA</name>
    <name evidence="13" type="ORF">HP555_00585</name>
</gene>